<organism evidence="4">
    <name type="scientific">Anisakis simplex</name>
    <name type="common">Herring worm</name>
    <dbReference type="NCBI Taxonomy" id="6269"/>
    <lineage>
        <taxon>Eukaryota</taxon>
        <taxon>Metazoa</taxon>
        <taxon>Ecdysozoa</taxon>
        <taxon>Nematoda</taxon>
        <taxon>Chromadorea</taxon>
        <taxon>Rhabditida</taxon>
        <taxon>Spirurina</taxon>
        <taxon>Ascaridomorpha</taxon>
        <taxon>Ascaridoidea</taxon>
        <taxon>Anisakidae</taxon>
        <taxon>Anisakis</taxon>
        <taxon>Anisakis simplex complex</taxon>
    </lineage>
</organism>
<evidence type="ECO:0000313" key="3">
    <source>
        <dbReference type="Proteomes" id="UP000267096"/>
    </source>
</evidence>
<dbReference type="Proteomes" id="UP000267096">
    <property type="component" value="Unassembled WGS sequence"/>
</dbReference>
<dbReference type="WBParaSite" id="ASIM_0000850501-mRNA-1">
    <property type="protein sequence ID" value="ASIM_0000850501-mRNA-1"/>
    <property type="gene ID" value="ASIM_0000850501"/>
</dbReference>
<gene>
    <name evidence="2" type="ORF">ASIM_LOCUS8257</name>
</gene>
<name>A0A0M3JLH4_ANISI</name>
<sequence>MWRYSCTVVLLCTIALGTDVVNALNSRLPVVLFGRPVGGFLNVCFMPNVSFMPQKCETSKHSECGWNDS</sequence>
<keyword evidence="1" id="KW-0732">Signal</keyword>
<reference evidence="2 3" key="2">
    <citation type="submission" date="2018-11" db="EMBL/GenBank/DDBJ databases">
        <authorList>
            <consortium name="Pathogen Informatics"/>
        </authorList>
    </citation>
    <scope>NUCLEOTIDE SEQUENCE [LARGE SCALE GENOMIC DNA]</scope>
</reference>
<reference evidence="4" key="1">
    <citation type="submission" date="2017-02" db="UniProtKB">
        <authorList>
            <consortium name="WormBaseParasite"/>
        </authorList>
    </citation>
    <scope>IDENTIFICATION</scope>
</reference>
<evidence type="ECO:0000313" key="4">
    <source>
        <dbReference type="WBParaSite" id="ASIM_0000850501-mRNA-1"/>
    </source>
</evidence>
<feature type="signal peptide" evidence="1">
    <location>
        <begin position="1"/>
        <end position="23"/>
    </location>
</feature>
<accession>A0A0M3JLH4</accession>
<proteinExistence type="predicted"/>
<keyword evidence="3" id="KW-1185">Reference proteome</keyword>
<protein>
    <submittedName>
        <fullName evidence="4">Secreted protein</fullName>
    </submittedName>
</protein>
<evidence type="ECO:0000313" key="2">
    <source>
        <dbReference type="EMBL" id="VDK31199.1"/>
    </source>
</evidence>
<evidence type="ECO:0000256" key="1">
    <source>
        <dbReference type="SAM" id="SignalP"/>
    </source>
</evidence>
<feature type="chain" id="PRO_5043120910" evidence="1">
    <location>
        <begin position="24"/>
        <end position="69"/>
    </location>
</feature>
<dbReference type="AlphaFoldDB" id="A0A0M3JLH4"/>
<dbReference type="EMBL" id="UYRR01021914">
    <property type="protein sequence ID" value="VDK31199.1"/>
    <property type="molecule type" value="Genomic_DNA"/>
</dbReference>